<feature type="region of interest" description="Disordered" evidence="1">
    <location>
        <begin position="902"/>
        <end position="975"/>
    </location>
</feature>
<feature type="compositionally biased region" description="Polar residues" evidence="1">
    <location>
        <begin position="720"/>
        <end position="731"/>
    </location>
</feature>
<feature type="compositionally biased region" description="Low complexity" evidence="1">
    <location>
        <begin position="148"/>
        <end position="187"/>
    </location>
</feature>
<feature type="region of interest" description="Disordered" evidence="1">
    <location>
        <begin position="692"/>
        <end position="772"/>
    </location>
</feature>
<feature type="region of interest" description="Disordered" evidence="1">
    <location>
        <begin position="96"/>
        <end position="280"/>
    </location>
</feature>
<dbReference type="RefSeq" id="XP_069202975.1">
    <property type="nucleotide sequence ID" value="XM_069348240.1"/>
</dbReference>
<dbReference type="EMBL" id="JBFMKM010000004">
    <property type="protein sequence ID" value="KAL1306703.1"/>
    <property type="molecule type" value="Genomic_DNA"/>
</dbReference>
<feature type="signal peptide" evidence="2">
    <location>
        <begin position="1"/>
        <end position="25"/>
    </location>
</feature>
<feature type="compositionally biased region" description="Basic residues" evidence="1">
    <location>
        <begin position="48"/>
        <end position="58"/>
    </location>
</feature>
<feature type="compositionally biased region" description="Polar residues" evidence="1">
    <location>
        <begin position="263"/>
        <end position="280"/>
    </location>
</feature>
<feature type="region of interest" description="Disordered" evidence="1">
    <location>
        <begin position="292"/>
        <end position="315"/>
    </location>
</feature>
<feature type="compositionally biased region" description="Polar residues" evidence="1">
    <location>
        <begin position="1063"/>
        <end position="1085"/>
    </location>
</feature>
<feature type="compositionally biased region" description="Polar residues" evidence="1">
    <location>
        <begin position="188"/>
        <end position="215"/>
    </location>
</feature>
<proteinExistence type="predicted"/>
<feature type="compositionally biased region" description="Polar residues" evidence="1">
    <location>
        <begin position="692"/>
        <end position="708"/>
    </location>
</feature>
<evidence type="ECO:0000313" key="3">
    <source>
        <dbReference type="EMBL" id="KAL1306703.1"/>
    </source>
</evidence>
<feature type="region of interest" description="Disordered" evidence="1">
    <location>
        <begin position="383"/>
        <end position="403"/>
    </location>
</feature>
<feature type="chain" id="PRO_5045752745" evidence="2">
    <location>
        <begin position="26"/>
        <end position="1100"/>
    </location>
</feature>
<comment type="caution">
    <text evidence="3">The sequence shown here is derived from an EMBL/GenBank/DDBJ whole genome shotgun (WGS) entry which is preliminary data.</text>
</comment>
<keyword evidence="2" id="KW-0732">Signal</keyword>
<sequence>MKTTVPTLAASTTAIATSLLGLVVARPEHDLTHDHASRHNETHDTTRHPTRTLLRRTRSTPLSDMTSTATCTVHTVDTYATPSSFSTPFAFSARQTLRTTRSDNSHSRHASARSEKPRSTMSQRNTEPKDGHHSYSRSPSDIASIVAPTPSTTTTTQPWLKRLSTFSTSSSSRQSSPRPVSVCVSPSNGSIALSKTRSTTPILGSQPVAPQSNPPNKLVKRERSMSLHPPSSNTNSKIPKPTLRRPATSHQRSATLQERRTRSIQTAHGTFSSPTYSQPSATKWRTFFTPKVNAGPAPLNRRRNSSSIPNPIRRVYPDRRYTPTLVSAAEPIARAMLEFQDDNSHNSSVRLFSSSARPSSATFEADDDFSVVPARRHVENYSTVEQLSRAEPGSRRSWNIGDWLPSDGQDRIRPFSRNSVSRYWGSRRASATATPKDVPDNSSTWDPDSEPSTVRHHIVQRSTGSDELITAYDFLATPPLQFQDDPLELATVEESNVISTALPRRRSTPLSDFDFDPTRAGGHNEDNEKLDKMNYLDLGSAKAVRSSPGRRGPAIDTIFQESPPPPTHGGHTLLRDILQRGSNQDGGFALRPRHSIIHEEDALSTPARSVRLSSAAPSPLPHSATSPAPDTLSTSPPAMPSLLHLRHKKTFDDTDDDKESSWSFGGDEDELEPVNPASRFAHLGLTPSDLSQISLDVSSPPTTLTPQRQAFRHGNKDTRSSIFDWSEQQPLDRSPGSRSPPRPKTVHGKKDAEHRGSRSVGRRAPSGVHVRSQSVPVAPEVDGARSQVVSNKFGTWGVGSKGVTEDWNEDFDFGDIQPHLPVLSVGDEKRLDSGIGMLVPPAIRAQQTNVLANISLVRDWGLLIEEIKELRLRAMALDLVHHVEEPTWNEVEAMIDLADQESDEHTLAPRYTPSSSPTCDHDAFEESVDVRVSRSVERGSSPRTDRESLPGSPIRSDQEIHIIPATPRRQRKNSEAVARSVIEALQQKRVSSDSRPSLGEGLEKVHFDTATLRRIIPYVQDLRDRVKGILREAEGLYASPPVHDTANDGVRIGSGFREAPDSPSMQTRRSMNTTDGMTSDDGFQSPTEDLAARIRLTAVV</sequence>
<dbReference type="Proteomes" id="UP001562354">
    <property type="component" value="Unassembled WGS sequence"/>
</dbReference>
<evidence type="ECO:0000313" key="4">
    <source>
        <dbReference type="Proteomes" id="UP001562354"/>
    </source>
</evidence>
<feature type="compositionally biased region" description="Polar residues" evidence="1">
    <location>
        <begin position="440"/>
        <end position="452"/>
    </location>
</feature>
<evidence type="ECO:0000256" key="2">
    <source>
        <dbReference type="SAM" id="SignalP"/>
    </source>
</evidence>
<feature type="compositionally biased region" description="Low complexity" evidence="1">
    <location>
        <begin position="606"/>
        <end position="629"/>
    </location>
</feature>
<protein>
    <submittedName>
        <fullName evidence="3">Uncharacterized protein</fullName>
    </submittedName>
</protein>
<accession>A0ABR3PKM8</accession>
<feature type="compositionally biased region" description="Basic and acidic residues" evidence="1">
    <location>
        <begin position="100"/>
        <end position="118"/>
    </location>
</feature>
<gene>
    <name evidence="3" type="ORF">AAFC00_005372</name>
</gene>
<keyword evidence="4" id="KW-1185">Reference proteome</keyword>
<feature type="compositionally biased region" description="Basic and acidic residues" evidence="1">
    <location>
        <begin position="33"/>
        <end position="47"/>
    </location>
</feature>
<dbReference type="GeneID" id="95979071"/>
<feature type="region of interest" description="Disordered" evidence="1">
    <location>
        <begin position="424"/>
        <end position="455"/>
    </location>
</feature>
<feature type="region of interest" description="Disordered" evidence="1">
    <location>
        <begin position="33"/>
        <end position="66"/>
    </location>
</feature>
<reference evidence="3 4" key="1">
    <citation type="submission" date="2024-07" db="EMBL/GenBank/DDBJ databases">
        <title>Draft sequence of the Neodothiora populina.</title>
        <authorList>
            <person name="Drown D.D."/>
            <person name="Schuette U.S."/>
            <person name="Buechlein A.B."/>
            <person name="Rusch D.R."/>
            <person name="Winton L.W."/>
            <person name="Adams G.A."/>
        </authorList>
    </citation>
    <scope>NUCLEOTIDE SEQUENCE [LARGE SCALE GENOMIC DNA]</scope>
    <source>
        <strain evidence="3 4">CPC 39397</strain>
    </source>
</reference>
<organism evidence="3 4">
    <name type="scientific">Neodothiora populina</name>
    <dbReference type="NCBI Taxonomy" id="2781224"/>
    <lineage>
        <taxon>Eukaryota</taxon>
        <taxon>Fungi</taxon>
        <taxon>Dikarya</taxon>
        <taxon>Ascomycota</taxon>
        <taxon>Pezizomycotina</taxon>
        <taxon>Dothideomycetes</taxon>
        <taxon>Dothideomycetidae</taxon>
        <taxon>Dothideales</taxon>
        <taxon>Dothioraceae</taxon>
        <taxon>Neodothiora</taxon>
    </lineage>
</organism>
<name>A0ABR3PKM8_9PEZI</name>
<feature type="compositionally biased region" description="Basic and acidic residues" evidence="1">
    <location>
        <begin position="919"/>
        <end position="937"/>
    </location>
</feature>
<feature type="region of interest" description="Disordered" evidence="1">
    <location>
        <begin position="1041"/>
        <end position="1085"/>
    </location>
</feature>
<feature type="region of interest" description="Disordered" evidence="1">
    <location>
        <begin position="599"/>
        <end position="674"/>
    </location>
</feature>
<evidence type="ECO:0000256" key="1">
    <source>
        <dbReference type="SAM" id="MobiDB-lite"/>
    </source>
</evidence>